<evidence type="ECO:0000313" key="3">
    <source>
        <dbReference type="EnsemblMetazoa" id="BGLB038934-PA"/>
    </source>
</evidence>
<gene>
    <name evidence="3" type="primary">106052869</name>
</gene>
<feature type="region of interest" description="Disordered" evidence="1">
    <location>
        <begin position="1580"/>
        <end position="1599"/>
    </location>
</feature>
<dbReference type="Gene3D" id="1.25.10.10">
    <property type="entry name" value="Leucine-rich Repeat Variant"/>
    <property type="match status" value="1"/>
</dbReference>
<dbReference type="InterPro" id="IPR029249">
    <property type="entry name" value="Rotatin_N"/>
</dbReference>
<name>A0A2C9M5Y7_BIOGL</name>
<dbReference type="STRING" id="6526.A0A2C9M5Y7"/>
<dbReference type="PANTHER" id="PTHR31691:SF1">
    <property type="entry name" value="ROTATIN"/>
    <property type="match status" value="1"/>
</dbReference>
<feature type="compositionally biased region" description="Polar residues" evidence="1">
    <location>
        <begin position="331"/>
        <end position="344"/>
    </location>
</feature>
<dbReference type="Pfam" id="PF14726">
    <property type="entry name" value="RTTN_N"/>
    <property type="match status" value="1"/>
</dbReference>
<dbReference type="InterPro" id="IPR016024">
    <property type="entry name" value="ARM-type_fold"/>
</dbReference>
<dbReference type="GO" id="GO:0036064">
    <property type="term" value="C:ciliary basal body"/>
    <property type="evidence" value="ECO:0007669"/>
    <property type="project" value="InterPro"/>
</dbReference>
<dbReference type="EnsemblMetazoa" id="BGLB038934-RA">
    <property type="protein sequence ID" value="BGLB038934-PA"/>
    <property type="gene ID" value="BGLB038934"/>
</dbReference>
<evidence type="ECO:0000256" key="1">
    <source>
        <dbReference type="SAM" id="MobiDB-lite"/>
    </source>
</evidence>
<feature type="compositionally biased region" description="Polar residues" evidence="1">
    <location>
        <begin position="1584"/>
        <end position="1599"/>
    </location>
</feature>
<feature type="region of interest" description="Disordered" evidence="1">
    <location>
        <begin position="331"/>
        <end position="350"/>
    </location>
</feature>
<dbReference type="InterPro" id="IPR030791">
    <property type="entry name" value="Rotatin"/>
</dbReference>
<dbReference type="GO" id="GO:0005813">
    <property type="term" value="C:centrosome"/>
    <property type="evidence" value="ECO:0007669"/>
    <property type="project" value="InterPro"/>
</dbReference>
<evidence type="ECO:0000259" key="2">
    <source>
        <dbReference type="Pfam" id="PF14726"/>
    </source>
</evidence>
<protein>
    <recommendedName>
        <fullName evidence="2">Rotatin N-terminal domain-containing protein</fullName>
    </recommendedName>
</protein>
<evidence type="ECO:0000313" key="4">
    <source>
        <dbReference type="Proteomes" id="UP000076420"/>
    </source>
</evidence>
<dbReference type="SUPFAM" id="SSF48371">
    <property type="entry name" value="ARM repeat"/>
    <property type="match status" value="2"/>
</dbReference>
<dbReference type="OrthoDB" id="428850at2759"/>
<dbReference type="KEGG" id="bgt:106052869"/>
<reference evidence="3" key="1">
    <citation type="submission" date="2020-05" db="UniProtKB">
        <authorList>
            <consortium name="EnsemblMetazoa"/>
        </authorList>
    </citation>
    <scope>IDENTIFICATION</scope>
    <source>
        <strain evidence="3">BB02</strain>
    </source>
</reference>
<feature type="domain" description="Rotatin N-terminal" evidence="2">
    <location>
        <begin position="24"/>
        <end position="120"/>
    </location>
</feature>
<dbReference type="InterPro" id="IPR011989">
    <property type="entry name" value="ARM-like"/>
</dbReference>
<proteinExistence type="predicted"/>
<dbReference type="GO" id="GO:0010457">
    <property type="term" value="P:centriole-centriole cohesion"/>
    <property type="evidence" value="ECO:0007669"/>
    <property type="project" value="TreeGrafter"/>
</dbReference>
<dbReference type="PANTHER" id="PTHR31691">
    <property type="entry name" value="ROTATIN"/>
    <property type="match status" value="1"/>
</dbReference>
<dbReference type="VEuPathDB" id="VectorBase:BGLAX_046051"/>
<dbReference type="Proteomes" id="UP000076420">
    <property type="component" value="Unassembled WGS sequence"/>
</dbReference>
<dbReference type="GO" id="GO:0005814">
    <property type="term" value="C:centriole"/>
    <property type="evidence" value="ECO:0007669"/>
    <property type="project" value="TreeGrafter"/>
</dbReference>
<organism evidence="3 4">
    <name type="scientific">Biomphalaria glabrata</name>
    <name type="common">Bloodfluke planorb</name>
    <name type="synonym">Freshwater snail</name>
    <dbReference type="NCBI Taxonomy" id="6526"/>
    <lineage>
        <taxon>Eukaryota</taxon>
        <taxon>Metazoa</taxon>
        <taxon>Spiralia</taxon>
        <taxon>Lophotrochozoa</taxon>
        <taxon>Mollusca</taxon>
        <taxon>Gastropoda</taxon>
        <taxon>Heterobranchia</taxon>
        <taxon>Euthyneura</taxon>
        <taxon>Panpulmonata</taxon>
        <taxon>Hygrophila</taxon>
        <taxon>Lymnaeoidea</taxon>
        <taxon>Planorbidae</taxon>
        <taxon>Biomphalaria</taxon>
    </lineage>
</organism>
<feature type="region of interest" description="Disordered" evidence="1">
    <location>
        <begin position="357"/>
        <end position="392"/>
    </location>
</feature>
<sequence length="2243" mass="250130">MGDQLRKDVDFNGLFRKLGHSLEEIRVRALENIQSKLDHKLICYADIIHEKQLYIRLLEWFNVPDCTHKTEVLSLLNRLSQYSSGAQLIQDIGGIEFLTQLRSDIEPAHRPIIDQILESIMILPETKEEEHATECIYHKPTDSAIWGASRGSDSTCLHMTASMDRLSLHDTPSYFTTSPRQSGQCTGHQVDMVANNCGLICSDIFRNHDSQDLGLFHLSTFPWLPLTQTDQQVIESTKSTLQTKDPTMLIGACEFLADVVFQDFPAELFLQRPEILKNLLSITSLPDPLDCLIVIQACKTLTCYLKCLQVRIHSFQDPSMYTLKQDFNASSSTDTSAMHSTDSSRGAYPQRRNYFDWGNQRHRGDGQDVETTPSDSRSSSVNTEPDDQLDMDDEPSLIQHQLTVPQFCVSVLQRILPKMHTSSKVLGVAVIELIQEALNLLMPTLDMGIWTDNRSTSRDVVDRLVDCVDCFTDLLTYHHHRQHTITPKESSLAEVSTHRILYMGLVHTLTSFLTMMPLDMVQLPEKLKLIVPSIVYDEALALANSRYRSVMLAVAQKLGLSVPTDFQHVVDICRSLNKTCQFCMQVDAKNVSVSDLADMAEESISSLSYHLHLPFVSRFVCFISKLCSSKAAERSVVTQCTGVLLQLMSYPIDSVRLVCYVTIADTIKKNLQVSQATDPKSQSCLLTKFLINPDVLYEITCFGLADSVAKVRSCSADSLNHLLQSQLLMTEGLWQEFLLALMKSLPVLQGYTDHTTPLGRSLWYILDPTTTTHNLPLFEKLRGSLRLMCLSDKKLRMDAAKHVKWFLRSETMAENKLPDNFDVDKMSSLLILPSPQLVEDDTSRSVFKEEGLKQVYDIFTSHPVDPGVKKSAGEQMAIMLKDPHLHAAFKSSGGVEVVCFIVQHSVLKKEENVQDNSNSNLPACIFILRYLTHYDYALRHTLAKDQPLYYSLIRVGLIHQESESIRADVSHILTLLLFDEVAKFDVSFGQSQTPGTKFSLPVQIVQRYRLPFKPQVHYLTSPSAITLPDPSKDIMTTSGPSEMMKITWNCAWQAGIDQLLDSFKTPFFSETNKEFSDQLILTPVEREVLEISHIPWCLKSNILTIQQATDHSTVMAAVDRMMSYTTALPVPLVIQYFSNQEWFLVFNKFMMVTPTSQSDQSLLLHILSFMNSVLHCLKPSVGSPCPALAWLMDKIYQPEGPMISLLNKPGLPVEPEYKNTFRRLNKELLNYLTSVNLSLPYQLSYRVKPLQLRGEIVRTLQRGFNIGDAPHFYNLASLESSLFCLMHITARPGWSCECGSMDSISLCNQLLNSLLEVVWSFHIGRGGASRSYMGKGVTKSCSLCLRHLAYEMITKSDDPGWVKSWLYTRQDPSNGVDQGLNWLLTLWAYRDPEVRAAGLGIAVALTSTEAGRLLVNSNCKHIPGGLWGAAFSILLDPLECCVVQQQAALLLINLTSQTMPSGNVETTPGTWQGPVVIDPDCQVTLTGINALEALLDHTKFYLAVSDMVTTFCSTSLVHPLLVTTDSFPIMEASNDLTISISSSETSSAEKTARTGLTTVSSLSSDFTLSNLTPRLRTTLEKTKSPAQRNTFSSSTSTQASIEDHVCDSAQGHGTPPSQSLATPGLLSAVVTLLRNVLVLTPESCLDKMRSKGILSSLISLVKPGFVQVLCDEMTNGQPGSASALVLIDLLHMFESIANLLTACVALDTRSRLDILDNKSGLKSLSLLLVLQWLEKDDVAKAFDNVSLSVLNLLSSLLQKREVSTLTTVTQVLGPRWTPLIECLCLILDDRSLDKLSLQLACLDFLTLLCSEESLALVKNPERLLDTASVSELLDTSLEDDSLEHLKETKTTGRQICKTLVRWFESVIKINVEEKGTKEASRKLKVISAFKSLLAISQSAKEFALDAGLVEVALDYLKQTHASLSLETLDMVKVGGRKEGPYLQELVLMFDFLHNLMFNNANVKVTCYHGGLIVVVQKLWAWCHQDTSLLSSILSLLTVYSAHCNSAAGSLSLPMSAQSSTKPSGQLTILHGVLKLAQRELDRDECSPILKLTFSLLTNLVMNAECRNILLKSTFLNQFSQLNPRRKRSKVRVAIDMLWCDLLTALSFSVDGQQIILKIPDVLTVLLDMLEAGSTHCQHCSTLIIRNLCCHSTNKPKLLAVDRLIAVLMDQMDNTSDEKKQLVAISALWAFIYNNHKARVQVKLANVLPRLVDLLHDLQAGGSKSQMTNSKCDLLKTIVSTLRD</sequence>
<feature type="compositionally biased region" description="Polar residues" evidence="1">
    <location>
        <begin position="369"/>
        <end position="383"/>
    </location>
</feature>
<dbReference type="RefSeq" id="XP_013063783.2">
    <property type="nucleotide sequence ID" value="XM_013208329.2"/>
</dbReference>
<dbReference type="GO" id="GO:0032053">
    <property type="term" value="P:ciliary basal body organization"/>
    <property type="evidence" value="ECO:0007669"/>
    <property type="project" value="TreeGrafter"/>
</dbReference>
<accession>A0A2C9M5Y7</accession>
<dbReference type="GO" id="GO:0007099">
    <property type="term" value="P:centriole replication"/>
    <property type="evidence" value="ECO:0007669"/>
    <property type="project" value="TreeGrafter"/>
</dbReference>
<dbReference type="VEuPathDB" id="VectorBase:BGLB038934"/>